<comment type="caution">
    <text evidence="1">The sequence shown here is derived from an EMBL/GenBank/DDBJ whole genome shotgun (WGS) entry which is preliminary data.</text>
</comment>
<dbReference type="EMBL" id="VYYT01000554">
    <property type="protein sequence ID" value="KAK2732046.1"/>
    <property type="molecule type" value="Genomic_DNA"/>
</dbReference>
<keyword evidence="2" id="KW-1185">Reference proteome</keyword>
<proteinExistence type="predicted"/>
<name>A0AAE0CZ58_COLKA</name>
<sequence>MLVRFVCLHHLILMLVPRALGLWFWPEI</sequence>
<dbReference type="AlphaFoldDB" id="A0AAE0CZ58"/>
<protein>
    <submittedName>
        <fullName evidence="1">Uncharacterized protein</fullName>
    </submittedName>
</protein>
<gene>
    <name evidence="1" type="ORF">CKAH01_01992</name>
</gene>
<accession>A0AAE0CZ58</accession>
<reference evidence="1" key="1">
    <citation type="submission" date="2023-02" db="EMBL/GenBank/DDBJ databases">
        <title>Colletotrichum kahawae CIFC_Que2 genome sequencing and assembly.</title>
        <authorList>
            <person name="Baroncelli R."/>
        </authorList>
    </citation>
    <scope>NUCLEOTIDE SEQUENCE</scope>
    <source>
        <strain evidence="1">CIFC_Que2</strain>
    </source>
</reference>
<dbReference type="Proteomes" id="UP001281614">
    <property type="component" value="Unassembled WGS sequence"/>
</dbReference>
<evidence type="ECO:0000313" key="1">
    <source>
        <dbReference type="EMBL" id="KAK2732046.1"/>
    </source>
</evidence>
<organism evidence="1 2">
    <name type="scientific">Colletotrichum kahawae</name>
    <name type="common">Coffee berry disease fungus</name>
    <dbReference type="NCBI Taxonomy" id="34407"/>
    <lineage>
        <taxon>Eukaryota</taxon>
        <taxon>Fungi</taxon>
        <taxon>Dikarya</taxon>
        <taxon>Ascomycota</taxon>
        <taxon>Pezizomycotina</taxon>
        <taxon>Sordariomycetes</taxon>
        <taxon>Hypocreomycetidae</taxon>
        <taxon>Glomerellales</taxon>
        <taxon>Glomerellaceae</taxon>
        <taxon>Colletotrichum</taxon>
        <taxon>Colletotrichum gloeosporioides species complex</taxon>
    </lineage>
</organism>
<evidence type="ECO:0000313" key="2">
    <source>
        <dbReference type="Proteomes" id="UP001281614"/>
    </source>
</evidence>